<comment type="similarity">
    <text evidence="2">Belongs to the MipA/OmpV family.</text>
</comment>
<dbReference type="PANTHER" id="PTHR38776:SF1">
    <property type="entry name" value="MLTA-INTERACTING PROTEIN-RELATED"/>
    <property type="match status" value="1"/>
</dbReference>
<gene>
    <name evidence="7" type="ORF">CEX98_06940</name>
</gene>
<evidence type="ECO:0000256" key="6">
    <source>
        <dbReference type="SAM" id="SignalP"/>
    </source>
</evidence>
<evidence type="ECO:0000256" key="3">
    <source>
        <dbReference type="ARBA" id="ARBA00022729"/>
    </source>
</evidence>
<dbReference type="EMBL" id="NKHF01000029">
    <property type="protein sequence ID" value="PCK32457.1"/>
    <property type="molecule type" value="Genomic_DNA"/>
</dbReference>
<evidence type="ECO:0000256" key="1">
    <source>
        <dbReference type="ARBA" id="ARBA00004442"/>
    </source>
</evidence>
<keyword evidence="4" id="KW-0472">Membrane</keyword>
<evidence type="ECO:0000313" key="7">
    <source>
        <dbReference type="EMBL" id="PCK32457.1"/>
    </source>
</evidence>
<keyword evidence="8" id="KW-1185">Reference proteome</keyword>
<protein>
    <recommendedName>
        <fullName evidence="9">MipA/OmpV family protein</fullName>
    </recommendedName>
</protein>
<evidence type="ECO:0000256" key="4">
    <source>
        <dbReference type="ARBA" id="ARBA00023136"/>
    </source>
</evidence>
<dbReference type="AlphaFoldDB" id="A0A2A5JSU4"/>
<comment type="subcellular location">
    <subcellularLocation>
        <location evidence="1">Cell outer membrane</location>
    </subcellularLocation>
</comment>
<reference evidence="8" key="1">
    <citation type="journal article" date="2019" name="Genome Announc.">
        <title>Draft Genome Sequence of Pseudoalteromonas piscicida Strain 36Y ROTHPW, an Hypersaline Seawater Isolate from the South Coast of Sonora, Mexico.</title>
        <authorList>
            <person name="Sanchez-Diaz R."/>
            <person name="Molina-Garza Z.J."/>
            <person name="Cruz-Suarez L.E."/>
            <person name="Selvin J."/>
            <person name="Kiran G.S."/>
            <person name="Ibarra-Gamez J.C."/>
            <person name="Gomez-Gil B."/>
            <person name="Galaviz-Silva L."/>
        </authorList>
    </citation>
    <scope>NUCLEOTIDE SEQUENCE [LARGE SCALE GENOMIC DNA]</scope>
    <source>
        <strain evidence="8">36Y_RITHPW</strain>
    </source>
</reference>
<name>A0A2A5JSU4_PSEO7</name>
<dbReference type="RefSeq" id="WP_099641380.1">
    <property type="nucleotide sequence ID" value="NZ_NKHF01000029.1"/>
</dbReference>
<evidence type="ECO:0000313" key="8">
    <source>
        <dbReference type="Proteomes" id="UP000228621"/>
    </source>
</evidence>
<evidence type="ECO:0000256" key="2">
    <source>
        <dbReference type="ARBA" id="ARBA00005722"/>
    </source>
</evidence>
<feature type="signal peptide" evidence="6">
    <location>
        <begin position="1"/>
        <end position="22"/>
    </location>
</feature>
<dbReference type="InterPro" id="IPR010583">
    <property type="entry name" value="MipA"/>
</dbReference>
<evidence type="ECO:0008006" key="9">
    <source>
        <dbReference type="Google" id="ProtNLM"/>
    </source>
</evidence>
<comment type="caution">
    <text evidence="7">The sequence shown here is derived from an EMBL/GenBank/DDBJ whole genome shotgun (WGS) entry which is preliminary data.</text>
</comment>
<keyword evidence="5" id="KW-0998">Cell outer membrane</keyword>
<proteinExistence type="inferred from homology"/>
<evidence type="ECO:0000256" key="5">
    <source>
        <dbReference type="ARBA" id="ARBA00023237"/>
    </source>
</evidence>
<dbReference type="GO" id="GO:0009279">
    <property type="term" value="C:cell outer membrane"/>
    <property type="evidence" value="ECO:0007669"/>
    <property type="project" value="UniProtKB-SubCell"/>
</dbReference>
<keyword evidence="3 6" id="KW-0732">Signal</keyword>
<sequence length="252" mass="27996">MARKLVNLVAAISIICSTPISAASQPETQPLQWGIGAAIISQDLGYIDIGNETEFVPAVAIQYGNFSLLGPRASYKLYQTEQFELSLGAHLRLDGFEAADSDYFIGMEDRDMSFDAGFEAEYDTQFGEFGFEFMHDVSSTHKGYEASLSYGVPFRFEDGRVFPYIAANFQSEDLVDYYYGVRTSEVLNNRPFYLGDASTALEVGVQSDWFFGKHHMVKADISYTSYGSEIKDSPLIDASGSAQIILGYVYVF</sequence>
<dbReference type="Proteomes" id="UP000228621">
    <property type="component" value="Unassembled WGS sequence"/>
</dbReference>
<dbReference type="OrthoDB" id="8562138at2"/>
<accession>A0A2A5JSU4</accession>
<organism evidence="7 8">
    <name type="scientific">Pseudoalteromonas piscicida</name>
    <dbReference type="NCBI Taxonomy" id="43662"/>
    <lineage>
        <taxon>Bacteria</taxon>
        <taxon>Pseudomonadati</taxon>
        <taxon>Pseudomonadota</taxon>
        <taxon>Gammaproteobacteria</taxon>
        <taxon>Alteromonadales</taxon>
        <taxon>Pseudoalteromonadaceae</taxon>
        <taxon>Pseudoalteromonas</taxon>
    </lineage>
</organism>
<feature type="chain" id="PRO_5012336758" description="MipA/OmpV family protein" evidence="6">
    <location>
        <begin position="23"/>
        <end position="252"/>
    </location>
</feature>
<dbReference type="Pfam" id="PF06629">
    <property type="entry name" value="MipA"/>
    <property type="match status" value="1"/>
</dbReference>
<dbReference type="PANTHER" id="PTHR38776">
    <property type="entry name" value="MLTA-INTERACTING PROTEIN-RELATED"/>
    <property type="match status" value="1"/>
</dbReference>